<dbReference type="Proteomes" id="UP000254937">
    <property type="component" value="Unassembled WGS sequence"/>
</dbReference>
<keyword evidence="2" id="KW-1185">Reference proteome</keyword>
<dbReference type="EMBL" id="KZ851855">
    <property type="protein sequence ID" value="RDK41732.1"/>
    <property type="molecule type" value="Genomic_DNA"/>
</dbReference>
<evidence type="ECO:0000313" key="2">
    <source>
        <dbReference type="Proteomes" id="UP000254937"/>
    </source>
</evidence>
<dbReference type="AlphaFoldDB" id="A0A370PHU7"/>
<gene>
    <name evidence="1" type="ORF">M752DRAFT_284468</name>
</gene>
<name>A0A370PHU7_ASPPH</name>
<accession>A0A370PHU7</accession>
<sequence length="263" mass="29780">MPNLSQIPREIFDLIAASLSPNTAGQWNFETDSTTKKLADALLFSESQENILWRAIFKSDGWIDKAFELGACPALVGPELHEIGRPSYKGSHRHHVLLSTNDYAGDLQYSQDLLFESLREGYRYEPTRFRIVLPEITFVSPNKREMKIPEIALYVHDAIGPQETLVLSRRTIRKLFEKSAVRTQYSFASQKKICTVQSPAIYGVGGSISKPEQLLPICGMHLVCRGKEWLTVLTAPKCPPVSPVTNDGHRRRGRIIGWEKRRC</sequence>
<evidence type="ECO:0000313" key="1">
    <source>
        <dbReference type="EMBL" id="RDK41732.1"/>
    </source>
</evidence>
<protein>
    <submittedName>
        <fullName evidence="1">Uncharacterized protein</fullName>
    </submittedName>
</protein>
<reference evidence="1 2" key="1">
    <citation type="submission" date="2018-07" db="EMBL/GenBank/DDBJ databases">
        <title>Section-level genome sequencing of Aspergillus section Nigri to investigate inter- and intra-species variation.</title>
        <authorList>
            <consortium name="DOE Joint Genome Institute"/>
            <person name="Vesth T.C."/>
            <person name="Nybo J.L."/>
            <person name="Theobald S."/>
            <person name="Frisvad J.C."/>
            <person name="Larsen T.O."/>
            <person name="Nielsen K.F."/>
            <person name="Hoof J.B."/>
            <person name="Brandl J."/>
            <person name="Salamov A."/>
            <person name="Riley R."/>
            <person name="Gladden J.M."/>
            <person name="Phatale P."/>
            <person name="Nielsen M.T."/>
            <person name="Lyhne E.K."/>
            <person name="Kogle M.E."/>
            <person name="Strasser K."/>
            <person name="McDonnell E."/>
            <person name="Barry K."/>
            <person name="Clum A."/>
            <person name="Chen C."/>
            <person name="Nolan M."/>
            <person name="Sandor L."/>
            <person name="Kuo A."/>
            <person name="Lipzen A."/>
            <person name="Hainaut M."/>
            <person name="Drula E."/>
            <person name="Tsang A."/>
            <person name="Magnuson J.K."/>
            <person name="Henrissat B."/>
            <person name="Wiebenga A."/>
            <person name="Simmons B.A."/>
            <person name="Makela M.R."/>
            <person name="De vries R.P."/>
            <person name="Grigoriev I.V."/>
            <person name="Mortensen U.H."/>
            <person name="Baker S.E."/>
            <person name="Andersen M.R."/>
        </authorList>
    </citation>
    <scope>NUCLEOTIDE SEQUENCE [LARGE SCALE GENOMIC DNA]</scope>
    <source>
        <strain evidence="1 2">ATCC 13157</strain>
    </source>
</reference>
<organism evidence="1 2">
    <name type="scientific">Aspergillus phoenicis ATCC 13157</name>
    <dbReference type="NCBI Taxonomy" id="1353007"/>
    <lineage>
        <taxon>Eukaryota</taxon>
        <taxon>Fungi</taxon>
        <taxon>Dikarya</taxon>
        <taxon>Ascomycota</taxon>
        <taxon>Pezizomycotina</taxon>
        <taxon>Eurotiomycetes</taxon>
        <taxon>Eurotiomycetidae</taxon>
        <taxon>Eurotiales</taxon>
        <taxon>Aspergillaceae</taxon>
        <taxon>Aspergillus</taxon>
    </lineage>
</organism>
<proteinExistence type="predicted"/>